<dbReference type="InterPro" id="IPR050327">
    <property type="entry name" value="Proton-linked_MCT"/>
</dbReference>
<dbReference type="Gene3D" id="1.20.1250.20">
    <property type="entry name" value="MFS general substrate transporter like domains"/>
    <property type="match status" value="1"/>
</dbReference>
<comment type="subcellular location">
    <subcellularLocation>
        <location evidence="1">Membrane</location>
        <topology evidence="1">Multi-pass membrane protein</topology>
    </subcellularLocation>
</comment>
<organism evidence="5 6">
    <name type="scientific">Stachybotrys chlorohalonatus (strain IBT 40285)</name>
    <dbReference type="NCBI Taxonomy" id="1283841"/>
    <lineage>
        <taxon>Eukaryota</taxon>
        <taxon>Fungi</taxon>
        <taxon>Dikarya</taxon>
        <taxon>Ascomycota</taxon>
        <taxon>Pezizomycotina</taxon>
        <taxon>Sordariomycetes</taxon>
        <taxon>Hypocreomycetidae</taxon>
        <taxon>Hypocreales</taxon>
        <taxon>Stachybotryaceae</taxon>
        <taxon>Stachybotrys</taxon>
    </lineage>
</organism>
<dbReference type="EMBL" id="KL660761">
    <property type="protein sequence ID" value="KFA63055.1"/>
    <property type="molecule type" value="Genomic_DNA"/>
</dbReference>
<dbReference type="GO" id="GO:0016020">
    <property type="term" value="C:membrane"/>
    <property type="evidence" value="ECO:0007669"/>
    <property type="project" value="UniProtKB-SubCell"/>
</dbReference>
<dbReference type="HOGENOM" id="CLU_001265_1_2_1"/>
<evidence type="ECO:0000313" key="6">
    <source>
        <dbReference type="Proteomes" id="UP000028524"/>
    </source>
</evidence>
<keyword evidence="6" id="KW-1185">Reference proteome</keyword>
<name>A0A084QGH0_STAC4</name>
<proteinExistence type="predicted"/>
<accession>A0A084QGH0</accession>
<reference evidence="5 6" key="1">
    <citation type="journal article" date="2014" name="BMC Genomics">
        <title>Comparative genome sequencing reveals chemotype-specific gene clusters in the toxigenic black mold Stachybotrys.</title>
        <authorList>
            <person name="Semeiks J."/>
            <person name="Borek D."/>
            <person name="Otwinowski Z."/>
            <person name="Grishin N.V."/>
        </authorList>
    </citation>
    <scope>NUCLEOTIDE SEQUENCE [LARGE SCALE GENOMIC DNA]</scope>
    <source>
        <strain evidence="5 6">IBT 40285</strain>
    </source>
</reference>
<dbReference type="PANTHER" id="PTHR11360:SF315">
    <property type="entry name" value="TRANSPORTER MCH2-RELATED"/>
    <property type="match status" value="1"/>
</dbReference>
<dbReference type="InterPro" id="IPR036259">
    <property type="entry name" value="MFS_trans_sf"/>
</dbReference>
<dbReference type="AlphaFoldDB" id="A0A084QGH0"/>
<dbReference type="Proteomes" id="UP000028524">
    <property type="component" value="Unassembled WGS sequence"/>
</dbReference>
<keyword evidence="3" id="KW-0812">Transmembrane</keyword>
<feature type="region of interest" description="Disordered" evidence="2">
    <location>
        <begin position="1"/>
        <end position="25"/>
    </location>
</feature>
<dbReference type="SUPFAM" id="SSF103473">
    <property type="entry name" value="MFS general substrate transporter"/>
    <property type="match status" value="1"/>
</dbReference>
<dbReference type="PROSITE" id="PS50850">
    <property type="entry name" value="MFS"/>
    <property type="match status" value="1"/>
</dbReference>
<sequence length="303" mass="32136">MSYREPRGAASAPAPLPNDTGDLGDGIEPQPDGGYGWLCVLGQFLVNGFTWGVAAVSPPMPAAQCTKLTTPRPKSYSVYLADHLSHVLFREARPLDYALIGGFNFAFALLVAPVVTLLMRCYGVKAPTFLGLVLLPVAFVSASFATRAWHLYLSQGMCVGLGIGLLYIPAASVIPQWFSKKPSLAFGICFAGSGIGGFVVKLLLCRSIVLMLGYIVMFSLSDYALAIGRSSQDEATVATVLNLGAALGRPLIGHLSDRYGRVEVAGFTKFGCEVLIFALSLPAISCYVLIAFALLSVAILGIF</sequence>
<dbReference type="OrthoDB" id="2213137at2759"/>
<feature type="transmembrane region" description="Helical" evidence="3">
    <location>
        <begin position="157"/>
        <end position="178"/>
    </location>
</feature>
<feature type="transmembrane region" description="Helical" evidence="3">
    <location>
        <begin position="274"/>
        <end position="302"/>
    </location>
</feature>
<keyword evidence="3" id="KW-0472">Membrane</keyword>
<dbReference type="InParanoid" id="A0A084QGH0"/>
<evidence type="ECO:0000256" key="3">
    <source>
        <dbReference type="SAM" id="Phobius"/>
    </source>
</evidence>
<feature type="domain" description="Major facilitator superfamily (MFS) profile" evidence="4">
    <location>
        <begin position="185"/>
        <end position="303"/>
    </location>
</feature>
<evidence type="ECO:0000256" key="2">
    <source>
        <dbReference type="SAM" id="MobiDB-lite"/>
    </source>
</evidence>
<keyword evidence="3" id="KW-1133">Transmembrane helix</keyword>
<evidence type="ECO:0000313" key="5">
    <source>
        <dbReference type="EMBL" id="KFA63055.1"/>
    </source>
</evidence>
<evidence type="ECO:0000256" key="1">
    <source>
        <dbReference type="ARBA" id="ARBA00004141"/>
    </source>
</evidence>
<dbReference type="PANTHER" id="PTHR11360">
    <property type="entry name" value="MONOCARBOXYLATE TRANSPORTER"/>
    <property type="match status" value="1"/>
</dbReference>
<feature type="transmembrane region" description="Helical" evidence="3">
    <location>
        <begin position="184"/>
        <end position="204"/>
    </location>
</feature>
<dbReference type="GO" id="GO:0022857">
    <property type="term" value="F:transmembrane transporter activity"/>
    <property type="evidence" value="ECO:0007669"/>
    <property type="project" value="InterPro"/>
</dbReference>
<evidence type="ECO:0000259" key="4">
    <source>
        <dbReference type="PROSITE" id="PS50850"/>
    </source>
</evidence>
<feature type="transmembrane region" description="Helical" evidence="3">
    <location>
        <begin position="97"/>
        <end position="120"/>
    </location>
</feature>
<gene>
    <name evidence="5" type="ORF">S40285_06398</name>
</gene>
<protein>
    <recommendedName>
        <fullName evidence="4">Major facilitator superfamily (MFS) profile domain-containing protein</fullName>
    </recommendedName>
</protein>
<feature type="transmembrane region" description="Helical" evidence="3">
    <location>
        <begin position="126"/>
        <end position="145"/>
    </location>
</feature>
<dbReference type="InterPro" id="IPR020846">
    <property type="entry name" value="MFS_dom"/>
</dbReference>